<evidence type="ECO:0000313" key="3">
    <source>
        <dbReference type="Proteomes" id="UP000287651"/>
    </source>
</evidence>
<feature type="region of interest" description="Disordered" evidence="1">
    <location>
        <begin position="33"/>
        <end position="67"/>
    </location>
</feature>
<feature type="region of interest" description="Disordered" evidence="1">
    <location>
        <begin position="1"/>
        <end position="21"/>
    </location>
</feature>
<feature type="compositionally biased region" description="Polar residues" evidence="1">
    <location>
        <begin position="57"/>
        <end position="67"/>
    </location>
</feature>
<evidence type="ECO:0000256" key="1">
    <source>
        <dbReference type="SAM" id="MobiDB-lite"/>
    </source>
</evidence>
<dbReference type="Proteomes" id="UP000287651">
    <property type="component" value="Unassembled WGS sequence"/>
</dbReference>
<proteinExistence type="predicted"/>
<name>A0A426XQS0_ENSVE</name>
<gene>
    <name evidence="2" type="ORF">B296_00057511</name>
</gene>
<reference evidence="2 3" key="1">
    <citation type="journal article" date="2014" name="Agronomy (Basel)">
        <title>A Draft Genome Sequence for Ensete ventricosum, the Drought-Tolerant Tree Against Hunger.</title>
        <authorList>
            <person name="Harrison J."/>
            <person name="Moore K.A."/>
            <person name="Paszkiewicz K."/>
            <person name="Jones T."/>
            <person name="Grant M."/>
            <person name="Ambacheew D."/>
            <person name="Muzemil S."/>
            <person name="Studholme D.J."/>
        </authorList>
    </citation>
    <scope>NUCLEOTIDE SEQUENCE [LARGE SCALE GENOMIC DNA]</scope>
</reference>
<organism evidence="2 3">
    <name type="scientific">Ensete ventricosum</name>
    <name type="common">Abyssinian banana</name>
    <name type="synonym">Musa ensete</name>
    <dbReference type="NCBI Taxonomy" id="4639"/>
    <lineage>
        <taxon>Eukaryota</taxon>
        <taxon>Viridiplantae</taxon>
        <taxon>Streptophyta</taxon>
        <taxon>Embryophyta</taxon>
        <taxon>Tracheophyta</taxon>
        <taxon>Spermatophyta</taxon>
        <taxon>Magnoliopsida</taxon>
        <taxon>Liliopsida</taxon>
        <taxon>Zingiberales</taxon>
        <taxon>Musaceae</taxon>
        <taxon>Ensete</taxon>
    </lineage>
</organism>
<sequence>MFNLGKINSDGGAGSGSAVPSVTGASASLVAVGSTTKKRPSIDEGLSLRKRNKRGTSEQITDASGSTTRVLAEKGKELVELKEAPEWGYTIQELCEVEDRVGSDKYFTSIMMRLRTVKGEDPLVPSVLIDRVHDAGRLVRSQHERILALQAVNKELKLGASQDLVAAIELHAKGLEEDVKKLRVKLEGGCAVVYQGGGTSRGRAEAEGLKAVTAYKASREFESSLEQMGRVNYEFRYRVALERLWGKHPEIAIEQDLFI</sequence>
<dbReference type="AlphaFoldDB" id="A0A426XQS0"/>
<dbReference type="EMBL" id="AMZH03018258">
    <property type="protein sequence ID" value="RRT41828.1"/>
    <property type="molecule type" value="Genomic_DNA"/>
</dbReference>
<evidence type="ECO:0000313" key="2">
    <source>
        <dbReference type="EMBL" id="RRT41828.1"/>
    </source>
</evidence>
<accession>A0A426XQS0</accession>
<comment type="caution">
    <text evidence="2">The sequence shown here is derived from an EMBL/GenBank/DDBJ whole genome shotgun (WGS) entry which is preliminary data.</text>
</comment>
<protein>
    <submittedName>
        <fullName evidence="2">Uncharacterized protein</fullName>
    </submittedName>
</protein>